<dbReference type="AlphaFoldDB" id="A0A645GD85"/>
<gene>
    <name evidence="1" type="ORF">SDC9_169173</name>
</gene>
<protein>
    <submittedName>
        <fullName evidence="1">Uncharacterized protein</fullName>
    </submittedName>
</protein>
<proteinExistence type="predicted"/>
<comment type="caution">
    <text evidence="1">The sequence shown here is derived from an EMBL/GenBank/DDBJ whole genome shotgun (WGS) entry which is preliminary data.</text>
</comment>
<sequence>MAGNSAHYGAGVAIKAFVAVIVADALDHFANEIVKVDEGVGGDLAQDHYKTGLGGGLTGYTGAGILLKAGI</sequence>
<dbReference type="EMBL" id="VSSQ01069853">
    <property type="protein sequence ID" value="MPN21793.1"/>
    <property type="molecule type" value="Genomic_DNA"/>
</dbReference>
<organism evidence="1">
    <name type="scientific">bioreactor metagenome</name>
    <dbReference type="NCBI Taxonomy" id="1076179"/>
    <lineage>
        <taxon>unclassified sequences</taxon>
        <taxon>metagenomes</taxon>
        <taxon>ecological metagenomes</taxon>
    </lineage>
</organism>
<evidence type="ECO:0000313" key="1">
    <source>
        <dbReference type="EMBL" id="MPN21793.1"/>
    </source>
</evidence>
<reference evidence="1" key="1">
    <citation type="submission" date="2019-08" db="EMBL/GenBank/DDBJ databases">
        <authorList>
            <person name="Kucharzyk K."/>
            <person name="Murdoch R.W."/>
            <person name="Higgins S."/>
            <person name="Loffler F."/>
        </authorList>
    </citation>
    <scope>NUCLEOTIDE SEQUENCE</scope>
</reference>
<name>A0A645GD85_9ZZZZ</name>
<accession>A0A645GD85</accession>